<dbReference type="Pfam" id="PF03781">
    <property type="entry name" value="FGE-sulfatase"/>
    <property type="match status" value="1"/>
</dbReference>
<name>A0AA88YIB5_PINIB</name>
<dbReference type="GO" id="GO:0005783">
    <property type="term" value="C:endoplasmic reticulum"/>
    <property type="evidence" value="ECO:0007669"/>
    <property type="project" value="TreeGrafter"/>
</dbReference>
<dbReference type="EMBL" id="VSWD01000004">
    <property type="protein sequence ID" value="KAK3105410.1"/>
    <property type="molecule type" value="Genomic_DNA"/>
</dbReference>
<evidence type="ECO:0000313" key="3">
    <source>
        <dbReference type="EMBL" id="KAK3105410.1"/>
    </source>
</evidence>
<feature type="non-terminal residue" evidence="3">
    <location>
        <position position="1"/>
    </location>
</feature>
<comment type="similarity">
    <text evidence="1">Belongs to the sulfatase-modifying factor family.</text>
</comment>
<evidence type="ECO:0000313" key="4">
    <source>
        <dbReference type="Proteomes" id="UP001186944"/>
    </source>
</evidence>
<organism evidence="3 4">
    <name type="scientific">Pinctada imbricata</name>
    <name type="common">Atlantic pearl-oyster</name>
    <name type="synonym">Pinctada martensii</name>
    <dbReference type="NCBI Taxonomy" id="66713"/>
    <lineage>
        <taxon>Eukaryota</taxon>
        <taxon>Metazoa</taxon>
        <taxon>Spiralia</taxon>
        <taxon>Lophotrochozoa</taxon>
        <taxon>Mollusca</taxon>
        <taxon>Bivalvia</taxon>
        <taxon>Autobranchia</taxon>
        <taxon>Pteriomorphia</taxon>
        <taxon>Pterioida</taxon>
        <taxon>Pterioidea</taxon>
        <taxon>Pteriidae</taxon>
        <taxon>Pinctada</taxon>
    </lineage>
</organism>
<dbReference type="PANTHER" id="PTHR23150">
    <property type="entry name" value="SULFATASE MODIFYING FACTOR 1, 2"/>
    <property type="match status" value="1"/>
</dbReference>
<evidence type="ECO:0000256" key="1">
    <source>
        <dbReference type="ARBA" id="ARBA00005310"/>
    </source>
</evidence>
<dbReference type="InterPro" id="IPR005532">
    <property type="entry name" value="SUMF_dom"/>
</dbReference>
<keyword evidence="4" id="KW-1185">Reference proteome</keyword>
<comment type="caution">
    <text evidence="3">The sequence shown here is derived from an EMBL/GenBank/DDBJ whole genome shotgun (WGS) entry which is preliminary data.</text>
</comment>
<dbReference type="AlphaFoldDB" id="A0AA88YIB5"/>
<dbReference type="InterPro" id="IPR051043">
    <property type="entry name" value="Sulfatase_Mod_Factor_Kinase"/>
</dbReference>
<dbReference type="Proteomes" id="UP001186944">
    <property type="component" value="Unassembled WGS sequence"/>
</dbReference>
<dbReference type="PANTHER" id="PTHR23150:SF33">
    <property type="entry name" value="INACTIVE C-ALPHA-FORMYLGLYCINE-GENERATING ENZYME 2"/>
    <property type="match status" value="1"/>
</dbReference>
<feature type="domain" description="Sulfatase-modifying factor enzyme-like" evidence="2">
    <location>
        <begin position="34"/>
        <end position="300"/>
    </location>
</feature>
<reference evidence="3" key="1">
    <citation type="submission" date="2019-08" db="EMBL/GenBank/DDBJ databases">
        <title>The improved chromosome-level genome for the pearl oyster Pinctada fucata martensii using PacBio sequencing and Hi-C.</title>
        <authorList>
            <person name="Zheng Z."/>
        </authorList>
    </citation>
    <scope>NUCLEOTIDE SEQUENCE</scope>
    <source>
        <strain evidence="3">ZZ-2019</strain>
        <tissue evidence="3">Adductor muscle</tissue>
    </source>
</reference>
<proteinExistence type="inferred from homology"/>
<dbReference type="SUPFAM" id="SSF56436">
    <property type="entry name" value="C-type lectin-like"/>
    <property type="match status" value="1"/>
</dbReference>
<protein>
    <recommendedName>
        <fullName evidence="2">Sulfatase-modifying factor enzyme-like domain-containing protein</fullName>
    </recommendedName>
</protein>
<dbReference type="Gene3D" id="3.90.1580.10">
    <property type="entry name" value="paralog of FGE (formylglycine-generating enzyme)"/>
    <property type="match status" value="1"/>
</dbReference>
<accession>A0AA88YIB5</accession>
<dbReference type="InterPro" id="IPR042095">
    <property type="entry name" value="SUMF_sf"/>
</dbReference>
<sequence>IPNLILKNHDSYIYLICHSFSEIFKYEHLNLMKTIPGGKFIKGVNDPKSDSGEYPLQHAEVKTYYLDLYPVSNAQYFKFALEKKKYKTTAERKGWSWVFEKFLSEKYRSIMKTKIDDAWWIKVKGSRWDRPEGIDSSVLRRLDHPVVHISMDDAQTFCKWAGKRLPTEDEWEFAARGGIYQADYPWGEKYKRNRTNLWQGKFPRENMLADDWEGTAPVNYYKPQNEYYMYDMIGNVWEWTSDRYYERVVPRELQEEMYVLKGGSYLDTRDGSANHIVRNSQRMGAVRDYTAHNVGFRCAKSAKAYWKKHNHKFPERPYVGRYGHLVKDKKKTIHRAPRKHVKDEL</sequence>
<gene>
    <name evidence="3" type="ORF">FSP39_024609</name>
</gene>
<evidence type="ECO:0000259" key="2">
    <source>
        <dbReference type="Pfam" id="PF03781"/>
    </source>
</evidence>
<dbReference type="InterPro" id="IPR016187">
    <property type="entry name" value="CTDL_fold"/>
</dbReference>